<organism evidence="2 3">
    <name type="scientific">Cryptococcus deuterogattii Ram5</name>
    <dbReference type="NCBI Taxonomy" id="1296110"/>
    <lineage>
        <taxon>Eukaryota</taxon>
        <taxon>Fungi</taxon>
        <taxon>Dikarya</taxon>
        <taxon>Basidiomycota</taxon>
        <taxon>Agaricomycotina</taxon>
        <taxon>Tremellomycetes</taxon>
        <taxon>Tremellales</taxon>
        <taxon>Cryptococcaceae</taxon>
        <taxon>Cryptococcus</taxon>
        <taxon>Cryptococcus gattii species complex</taxon>
    </lineage>
</organism>
<evidence type="ECO:0000313" key="3">
    <source>
        <dbReference type="Proteomes" id="UP000053392"/>
    </source>
</evidence>
<protein>
    <submittedName>
        <fullName evidence="2">Uncharacterized protein</fullName>
    </submittedName>
</protein>
<feature type="region of interest" description="Disordered" evidence="1">
    <location>
        <begin position="119"/>
        <end position="183"/>
    </location>
</feature>
<dbReference type="HOGENOM" id="CLU_125552_0_0_1"/>
<dbReference type="EMBL" id="KN847912">
    <property type="protein sequence ID" value="KIR38055.1"/>
    <property type="molecule type" value="Genomic_DNA"/>
</dbReference>
<sequence length="183" mass="19927">MPKTINPKAEPSLPKSKLQTKARKSRQPSSESEDPSSPKPDPSLDLNKDLVLQIVLAKLESSKICDWYTLSQRLNQDGKQGLGKKKGEITGTELHNLYHNRILPALKSGLALWSNDNNERHVSASSSGSTVHPAGGTITSSSESKTGSSKSGAKKVSAEKRENRTIDSELDDFKGSEWEDDSL</sequence>
<dbReference type="AlphaFoldDB" id="A0A0D0UZG9"/>
<accession>A0A0D0UZG9</accession>
<dbReference type="Proteomes" id="UP000053392">
    <property type="component" value="Unassembled WGS sequence"/>
</dbReference>
<feature type="compositionally biased region" description="Low complexity" evidence="1">
    <location>
        <begin position="139"/>
        <end position="155"/>
    </location>
</feature>
<evidence type="ECO:0000313" key="2">
    <source>
        <dbReference type="EMBL" id="KIR38055.1"/>
    </source>
</evidence>
<name>A0A0D0UZG9_9TREE</name>
<keyword evidence="3" id="KW-1185">Reference proteome</keyword>
<feature type="compositionally biased region" description="Basic and acidic residues" evidence="1">
    <location>
        <begin position="156"/>
        <end position="177"/>
    </location>
</feature>
<dbReference type="OrthoDB" id="2576470at2759"/>
<gene>
    <name evidence="2" type="ORF">I313_06050</name>
</gene>
<feature type="region of interest" description="Disordered" evidence="1">
    <location>
        <begin position="1"/>
        <end position="46"/>
    </location>
</feature>
<reference evidence="2 3" key="1">
    <citation type="submission" date="2015-01" db="EMBL/GenBank/DDBJ databases">
        <title>The Genome Sequence of Cryptococcus gattii Ram5.</title>
        <authorList>
            <consortium name="The Broad Institute Genomics Platform"/>
            <person name="Cuomo C."/>
            <person name="Litvintseva A."/>
            <person name="Chen Y."/>
            <person name="Heitman J."/>
            <person name="Sun S."/>
            <person name="Springer D."/>
            <person name="Dromer F."/>
            <person name="Young S."/>
            <person name="Zeng Q."/>
            <person name="Gargeya S."/>
            <person name="Abouelleil A."/>
            <person name="Alvarado L."/>
            <person name="Chapman S.B."/>
            <person name="Gainer-Dewar J."/>
            <person name="Goldberg J."/>
            <person name="Griggs A."/>
            <person name="Gujja S."/>
            <person name="Hansen M."/>
            <person name="Howarth C."/>
            <person name="Imamovic A."/>
            <person name="Larimer J."/>
            <person name="Murphy C."/>
            <person name="Naylor J."/>
            <person name="Pearson M."/>
            <person name="Priest M."/>
            <person name="Roberts A."/>
            <person name="Saif S."/>
            <person name="Shea T."/>
            <person name="Sykes S."/>
            <person name="Wortman J."/>
            <person name="Nusbaum C."/>
            <person name="Birren B."/>
        </authorList>
    </citation>
    <scope>NUCLEOTIDE SEQUENCE [LARGE SCALE GENOMIC DNA]</scope>
    <source>
        <strain evidence="2 3">Ram5</strain>
    </source>
</reference>
<proteinExistence type="predicted"/>
<evidence type="ECO:0000256" key="1">
    <source>
        <dbReference type="SAM" id="MobiDB-lite"/>
    </source>
</evidence>